<sequence>MSPPQERPRPAHFHAYRWQGERRVFDQEADRRPHPFSAAPGQPGAEPSPGFLANPCTPLRIADWLLRPASAIARTCRDPEEAAAWFTAELTHAAPAFAAERDRELAPLLAARAAERLARGGDVHGGWYLRGTGYLTLDVIACSPHPADPSLPCPLHPPH</sequence>
<reference evidence="2 3" key="1">
    <citation type="journal article" date="2014" name="Int. J. Syst. Evol. Microbiol.">
        <title>Streptomyces hoynatensis sp. nov., isolated from deep marine sediment.</title>
        <authorList>
            <person name="Veyisoglu A."/>
            <person name="Sahin N."/>
        </authorList>
    </citation>
    <scope>NUCLEOTIDE SEQUENCE [LARGE SCALE GENOMIC DNA]</scope>
    <source>
        <strain evidence="2 3">KCTC 29097</strain>
    </source>
</reference>
<gene>
    <name evidence="2" type="ORF">D7294_27005</name>
</gene>
<evidence type="ECO:0000256" key="1">
    <source>
        <dbReference type="SAM" id="MobiDB-lite"/>
    </source>
</evidence>
<protein>
    <submittedName>
        <fullName evidence="2">Uncharacterized protein</fullName>
    </submittedName>
</protein>
<evidence type="ECO:0000313" key="2">
    <source>
        <dbReference type="EMBL" id="RKN37799.1"/>
    </source>
</evidence>
<evidence type="ECO:0000313" key="3">
    <source>
        <dbReference type="Proteomes" id="UP000272474"/>
    </source>
</evidence>
<feature type="compositionally biased region" description="Basic and acidic residues" evidence="1">
    <location>
        <begin position="24"/>
        <end position="33"/>
    </location>
</feature>
<dbReference type="Proteomes" id="UP000272474">
    <property type="component" value="Unassembled WGS sequence"/>
</dbReference>
<comment type="caution">
    <text evidence="2">The sequence shown here is derived from an EMBL/GenBank/DDBJ whole genome shotgun (WGS) entry which is preliminary data.</text>
</comment>
<dbReference type="EMBL" id="RBAL01000022">
    <property type="protein sequence ID" value="RKN37799.1"/>
    <property type="molecule type" value="Genomic_DNA"/>
</dbReference>
<dbReference type="RefSeq" id="WP_120684342.1">
    <property type="nucleotide sequence ID" value="NZ_RBAL01000022.1"/>
</dbReference>
<organism evidence="2 3">
    <name type="scientific">Streptomyces hoynatensis</name>
    <dbReference type="NCBI Taxonomy" id="1141874"/>
    <lineage>
        <taxon>Bacteria</taxon>
        <taxon>Bacillati</taxon>
        <taxon>Actinomycetota</taxon>
        <taxon>Actinomycetes</taxon>
        <taxon>Kitasatosporales</taxon>
        <taxon>Streptomycetaceae</taxon>
        <taxon>Streptomyces</taxon>
    </lineage>
</organism>
<proteinExistence type="predicted"/>
<feature type="region of interest" description="Disordered" evidence="1">
    <location>
        <begin position="24"/>
        <end position="49"/>
    </location>
</feature>
<accession>A0A3A9YPA3</accession>
<dbReference type="OrthoDB" id="4320824at2"/>
<keyword evidence="3" id="KW-1185">Reference proteome</keyword>
<dbReference type="AlphaFoldDB" id="A0A3A9YPA3"/>
<name>A0A3A9YPA3_9ACTN</name>